<gene>
    <name evidence="1" type="ORF">CEE37_13245</name>
</gene>
<dbReference type="Proteomes" id="UP000319619">
    <property type="component" value="Unassembled WGS sequence"/>
</dbReference>
<evidence type="ECO:0000313" key="1">
    <source>
        <dbReference type="EMBL" id="TKJ37924.1"/>
    </source>
</evidence>
<name>A0A532USK8_UNCL8</name>
<evidence type="ECO:0000313" key="2">
    <source>
        <dbReference type="Proteomes" id="UP000319619"/>
    </source>
</evidence>
<proteinExistence type="predicted"/>
<dbReference type="EMBL" id="NJBN01000011">
    <property type="protein sequence ID" value="TKJ37924.1"/>
    <property type="molecule type" value="Genomic_DNA"/>
</dbReference>
<organism evidence="1 2">
    <name type="scientific">candidate division LCP-89 bacterium B3_LCP</name>
    <dbReference type="NCBI Taxonomy" id="2012998"/>
    <lineage>
        <taxon>Bacteria</taxon>
        <taxon>Pseudomonadati</taxon>
        <taxon>Bacteria division LCP-89</taxon>
    </lineage>
</organism>
<dbReference type="InterPro" id="IPR016181">
    <property type="entry name" value="Acyl_CoA_acyltransferase"/>
</dbReference>
<sequence>MSKLKISVERIHLNNLVAFAEKAENDPHHYGALPITQVRAAAQEKNPSASPDDISLIVAYHENKCIGYLGILPCQLECHGDLQKIYALTTFYVVEEYRKTCAALAIMQDAIALNYDFLLAGFTPSAERFYRRHDEWFDYIGVLPYNRIHLYPTVSLLWMLKERLPFLSIITNALQILNSLAGSLGFRFLTYYMIRPSQRNRCADLDFRKIERIEEVAGVAQRSKSENRPKFYRGESIINWMIQHPWINERSGEPSSYEFSHYRDLFRFLAYEIFNNATEKQVGYMILSVSRKNELTVMKILDFEFEDDVHLECILNLTLREAYRWKVDIIDGPADFWGIINSHKLLKLIAQRKQRGYFIHRSSNSAFSDDPQDLILNFCDGDTAFT</sequence>
<protein>
    <recommendedName>
        <fullName evidence="3">N-acetyltransferase domain-containing protein</fullName>
    </recommendedName>
</protein>
<dbReference type="SUPFAM" id="SSF55729">
    <property type="entry name" value="Acyl-CoA N-acyltransferases (Nat)"/>
    <property type="match status" value="1"/>
</dbReference>
<accession>A0A532USK8</accession>
<dbReference type="Gene3D" id="3.40.630.30">
    <property type="match status" value="1"/>
</dbReference>
<comment type="caution">
    <text evidence="1">The sequence shown here is derived from an EMBL/GenBank/DDBJ whole genome shotgun (WGS) entry which is preliminary data.</text>
</comment>
<dbReference type="AlphaFoldDB" id="A0A532USK8"/>
<evidence type="ECO:0008006" key="3">
    <source>
        <dbReference type="Google" id="ProtNLM"/>
    </source>
</evidence>
<reference evidence="1 2" key="1">
    <citation type="submission" date="2017-06" db="EMBL/GenBank/DDBJ databases">
        <title>Novel microbial phyla capable of carbon fixation and sulfur reduction in deep-sea sediments.</title>
        <authorList>
            <person name="Huang J."/>
            <person name="Baker B."/>
            <person name="Wang Y."/>
        </authorList>
    </citation>
    <scope>NUCLEOTIDE SEQUENCE [LARGE SCALE GENOMIC DNA]</scope>
    <source>
        <strain evidence="1">B3_LCP</strain>
    </source>
</reference>